<proteinExistence type="predicted"/>
<evidence type="ECO:0000313" key="1">
    <source>
        <dbReference type="EMBL" id="BAD45820.1"/>
    </source>
</evidence>
<evidence type="ECO:0000313" key="3">
    <source>
        <dbReference type="Proteomes" id="UP000000763"/>
    </source>
</evidence>
<reference evidence="3" key="3">
    <citation type="journal article" date="2005" name="Nature">
        <title>The map-based sequence of the rice genome.</title>
        <authorList>
            <consortium name="International rice genome sequencing project (IRGSP)"/>
            <person name="Matsumoto T."/>
            <person name="Wu J."/>
            <person name="Kanamori H."/>
            <person name="Katayose Y."/>
            <person name="Fujisawa M."/>
            <person name="Namiki N."/>
            <person name="Mizuno H."/>
            <person name="Yamamoto K."/>
            <person name="Antonio B.A."/>
            <person name="Baba T."/>
            <person name="Sakata K."/>
            <person name="Nagamura Y."/>
            <person name="Aoki H."/>
            <person name="Arikawa K."/>
            <person name="Arita K."/>
            <person name="Bito T."/>
            <person name="Chiden Y."/>
            <person name="Fujitsuka N."/>
            <person name="Fukunaka R."/>
            <person name="Hamada M."/>
            <person name="Harada C."/>
            <person name="Hayashi A."/>
            <person name="Hijishita S."/>
            <person name="Honda M."/>
            <person name="Hosokawa S."/>
            <person name="Ichikawa Y."/>
            <person name="Idonuma A."/>
            <person name="Iijima M."/>
            <person name="Ikeda M."/>
            <person name="Ikeno M."/>
            <person name="Ito K."/>
            <person name="Ito S."/>
            <person name="Ito T."/>
            <person name="Ito Y."/>
            <person name="Ito Y."/>
            <person name="Iwabuchi A."/>
            <person name="Kamiya K."/>
            <person name="Karasawa W."/>
            <person name="Kurita K."/>
            <person name="Katagiri S."/>
            <person name="Kikuta A."/>
            <person name="Kobayashi H."/>
            <person name="Kobayashi N."/>
            <person name="Machita K."/>
            <person name="Maehara T."/>
            <person name="Masukawa M."/>
            <person name="Mizubayashi T."/>
            <person name="Mukai Y."/>
            <person name="Nagasaki H."/>
            <person name="Nagata Y."/>
            <person name="Naito S."/>
            <person name="Nakashima M."/>
            <person name="Nakama Y."/>
            <person name="Nakamichi Y."/>
            <person name="Nakamura M."/>
            <person name="Meguro A."/>
            <person name="Negishi M."/>
            <person name="Ohta I."/>
            <person name="Ohta T."/>
            <person name="Okamoto M."/>
            <person name="Ono N."/>
            <person name="Saji S."/>
            <person name="Sakaguchi M."/>
            <person name="Sakai K."/>
            <person name="Shibata M."/>
            <person name="Shimokawa T."/>
            <person name="Song J."/>
            <person name="Takazaki Y."/>
            <person name="Terasawa K."/>
            <person name="Tsugane M."/>
            <person name="Tsuji K."/>
            <person name="Ueda S."/>
            <person name="Waki K."/>
            <person name="Yamagata H."/>
            <person name="Yamamoto M."/>
            <person name="Yamamoto S."/>
            <person name="Yamane H."/>
            <person name="Yoshiki S."/>
            <person name="Yoshihara R."/>
            <person name="Yukawa K."/>
            <person name="Zhong H."/>
            <person name="Yano M."/>
            <person name="Yuan Q."/>
            <person name="Ouyang S."/>
            <person name="Liu J."/>
            <person name="Jones K.M."/>
            <person name="Gansberger K."/>
            <person name="Moffat K."/>
            <person name="Hill J."/>
            <person name="Bera J."/>
            <person name="Fadrosh D."/>
            <person name="Jin S."/>
            <person name="Johri S."/>
            <person name="Kim M."/>
            <person name="Overton L."/>
            <person name="Reardon M."/>
            <person name="Tsitrin T."/>
            <person name="Vuong H."/>
            <person name="Weaver B."/>
            <person name="Ciecko A."/>
            <person name="Tallon L."/>
            <person name="Jackson J."/>
            <person name="Pai G."/>
            <person name="Aken S.V."/>
            <person name="Utterback T."/>
            <person name="Reidmuller S."/>
            <person name="Feldblyum T."/>
            <person name="Hsiao J."/>
            <person name="Zismann V."/>
            <person name="Iobst S."/>
            <person name="de Vazeille A.R."/>
            <person name="Buell C.R."/>
            <person name="Ying K."/>
            <person name="Li Y."/>
            <person name="Lu T."/>
            <person name="Huang Y."/>
            <person name="Zhao Q."/>
            <person name="Feng Q."/>
            <person name="Zhang L."/>
            <person name="Zhu J."/>
            <person name="Weng Q."/>
            <person name="Mu J."/>
            <person name="Lu Y."/>
            <person name="Fan D."/>
            <person name="Liu Y."/>
            <person name="Guan J."/>
            <person name="Zhang Y."/>
            <person name="Yu S."/>
            <person name="Liu X."/>
            <person name="Zhang Y."/>
            <person name="Hong G."/>
            <person name="Han B."/>
            <person name="Choisne N."/>
            <person name="Demange N."/>
            <person name="Orjeda G."/>
            <person name="Samain S."/>
            <person name="Cattolico L."/>
            <person name="Pelletier E."/>
            <person name="Couloux A."/>
            <person name="Segurens B."/>
            <person name="Wincker P."/>
            <person name="D'Hont A."/>
            <person name="Scarpelli C."/>
            <person name="Weissenbach J."/>
            <person name="Salanoubat M."/>
            <person name="Quetier F."/>
            <person name="Yu Y."/>
            <person name="Kim H.R."/>
            <person name="Rambo T."/>
            <person name="Currie J."/>
            <person name="Collura K."/>
            <person name="Luo M."/>
            <person name="Yang T."/>
            <person name="Ammiraju J.S.S."/>
            <person name="Engler F."/>
            <person name="Soderlund C."/>
            <person name="Wing R.A."/>
            <person name="Palmer L.E."/>
            <person name="de la Bastide M."/>
            <person name="Spiegel L."/>
            <person name="Nascimento L."/>
            <person name="Zutavern T."/>
            <person name="O'Shaughnessy A."/>
            <person name="Dike S."/>
            <person name="Dedhia N."/>
            <person name="Preston R."/>
            <person name="Balija V."/>
            <person name="McCombie W.R."/>
            <person name="Chow T."/>
            <person name="Chen H."/>
            <person name="Chung M."/>
            <person name="Chen C."/>
            <person name="Shaw J."/>
            <person name="Wu H."/>
            <person name="Hsiao K."/>
            <person name="Chao Y."/>
            <person name="Chu M."/>
            <person name="Cheng C."/>
            <person name="Hour A."/>
            <person name="Lee P."/>
            <person name="Lin S."/>
            <person name="Lin Y."/>
            <person name="Liou J."/>
            <person name="Liu S."/>
            <person name="Hsing Y."/>
            <person name="Raghuvanshi S."/>
            <person name="Mohanty A."/>
            <person name="Bharti A.K."/>
            <person name="Gaur A."/>
            <person name="Gupta V."/>
            <person name="Kumar D."/>
            <person name="Ravi V."/>
            <person name="Vij S."/>
            <person name="Kapur A."/>
            <person name="Khurana P."/>
            <person name="Khurana P."/>
            <person name="Khurana J.P."/>
            <person name="Tyagi A.K."/>
            <person name="Gaikwad K."/>
            <person name="Singh A."/>
            <person name="Dalal V."/>
            <person name="Srivastava S."/>
            <person name="Dixit A."/>
            <person name="Pal A.K."/>
            <person name="Ghazi I.A."/>
            <person name="Yadav M."/>
            <person name="Pandit A."/>
            <person name="Bhargava A."/>
            <person name="Sureshbabu K."/>
            <person name="Batra K."/>
            <person name="Sharma T.R."/>
            <person name="Mohapatra T."/>
            <person name="Singh N.K."/>
            <person name="Messing J."/>
            <person name="Nelson A.B."/>
            <person name="Fuks G."/>
            <person name="Kavchok S."/>
            <person name="Keizer G."/>
            <person name="Linton E."/>
            <person name="Llaca V."/>
            <person name="Song R."/>
            <person name="Tanyolac B."/>
            <person name="Young S."/>
            <person name="Ho-Il K."/>
            <person name="Hahn J.H."/>
            <person name="Sangsakoo G."/>
            <person name="Vanavichit A."/>
            <person name="de Mattos Luiz.A.T."/>
            <person name="Zimmer P.D."/>
            <person name="Malone G."/>
            <person name="Dellagostin O."/>
            <person name="de Oliveira A.C."/>
            <person name="Bevan M."/>
            <person name="Bancroft I."/>
            <person name="Minx P."/>
            <person name="Cordum H."/>
            <person name="Wilson R."/>
            <person name="Cheng Z."/>
            <person name="Jin W."/>
            <person name="Jiang J."/>
            <person name="Leong S.A."/>
            <person name="Iwama H."/>
            <person name="Gojobori T."/>
            <person name="Itoh T."/>
            <person name="Niimura Y."/>
            <person name="Fujii Y."/>
            <person name="Habara T."/>
            <person name="Sakai H."/>
            <person name="Sato Y."/>
            <person name="Wilson G."/>
            <person name="Kumar K."/>
            <person name="McCouch S."/>
            <person name="Juretic N."/>
            <person name="Hoen D."/>
            <person name="Wright S."/>
            <person name="Bruskiewich R."/>
            <person name="Bureau T."/>
            <person name="Miyao A."/>
            <person name="Hirochika H."/>
            <person name="Nishikawa T."/>
            <person name="Kadowaki K."/>
            <person name="Sugiura M."/>
            <person name="Burr B."/>
            <person name="Sasaki T."/>
        </authorList>
    </citation>
    <scope>NUCLEOTIDE SEQUENCE [LARGE SCALE GENOMIC DNA]</scope>
    <source>
        <strain evidence="3">cv. Nipponbare</strain>
    </source>
</reference>
<reference evidence="3" key="4">
    <citation type="journal article" date="2008" name="Nucleic Acids Res.">
        <title>The rice annotation project database (RAP-DB): 2008 update.</title>
        <authorList>
            <consortium name="The rice annotation project (RAP)"/>
        </authorList>
    </citation>
    <scope>GENOME REANNOTATION</scope>
    <source>
        <strain evidence="3">cv. Nipponbare</strain>
    </source>
</reference>
<evidence type="ECO:0000313" key="2">
    <source>
        <dbReference type="EMBL" id="BAD61683.1"/>
    </source>
</evidence>
<name>Q654E5_ORYSJ</name>
<protein>
    <submittedName>
        <fullName evidence="1">Uncharacterized protein</fullName>
    </submittedName>
</protein>
<reference evidence="2" key="1">
    <citation type="submission" date="2001-05" db="EMBL/GenBank/DDBJ databases">
        <title>Oryza sativa nipponbare(GA3) genomic DNA, chromosome 6, PAC clone:P0485D10.</title>
        <authorList>
            <person name="Sasaki T."/>
            <person name="Matsumoto T."/>
            <person name="Yamamoto K."/>
        </authorList>
    </citation>
    <scope>NUCLEOTIDE SEQUENCE</scope>
</reference>
<reference evidence="1" key="2">
    <citation type="submission" date="2002-02" db="EMBL/GenBank/DDBJ databases">
        <title>Oryza sativa nipponbare(GA3) genomic DNA, chromosome 6, BAC clone:OSJNBa0009J19.</title>
        <authorList>
            <person name="Sasaki T."/>
            <person name="Matsumoto T."/>
            <person name="Yamamoto K."/>
        </authorList>
    </citation>
    <scope>NUCLEOTIDE SEQUENCE</scope>
</reference>
<accession>Q654E5</accession>
<dbReference type="Proteomes" id="UP000000763">
    <property type="component" value="Chromosome 6"/>
</dbReference>
<dbReference type="AlphaFoldDB" id="Q654E5"/>
<gene>
    <name evidence="1" type="ORF">OSJNBa0009J19.19</name>
    <name evidence="2" type="ORF">P0485D10.38</name>
</gene>
<organism evidence="1 3">
    <name type="scientific">Oryza sativa subsp. japonica</name>
    <name type="common">Rice</name>
    <dbReference type="NCBI Taxonomy" id="39947"/>
    <lineage>
        <taxon>Eukaryota</taxon>
        <taxon>Viridiplantae</taxon>
        <taxon>Streptophyta</taxon>
        <taxon>Embryophyta</taxon>
        <taxon>Tracheophyta</taxon>
        <taxon>Spermatophyta</taxon>
        <taxon>Magnoliopsida</taxon>
        <taxon>Liliopsida</taxon>
        <taxon>Poales</taxon>
        <taxon>Poaceae</taxon>
        <taxon>BOP clade</taxon>
        <taxon>Oryzoideae</taxon>
        <taxon>Oryzeae</taxon>
        <taxon>Oryzinae</taxon>
        <taxon>Oryza</taxon>
        <taxon>Oryza sativa</taxon>
    </lineage>
</organism>
<sequence>MCKLWEAVTATLLLLDPNREDGYVLKGGRATTFLLLDLNVEDDEWRRFSSLIREDIGAVGSDGQQDSALSERVAVEVNVSVIFIVLELDV</sequence>
<dbReference type="EMBL" id="AP003684">
    <property type="protein sequence ID" value="BAD61683.1"/>
    <property type="molecule type" value="Genomic_DNA"/>
</dbReference>
<dbReference type="EMBL" id="AP004730">
    <property type="protein sequence ID" value="BAD45820.1"/>
    <property type="molecule type" value="Genomic_DNA"/>
</dbReference>